<dbReference type="RefSeq" id="XP_001748840.1">
    <property type="nucleotide sequence ID" value="XM_001748788.1"/>
</dbReference>
<dbReference type="FunCoup" id="A9V7X0">
    <property type="interactions" value="964"/>
</dbReference>
<organism evidence="10 11">
    <name type="scientific">Monosiga brevicollis</name>
    <name type="common">Choanoflagellate</name>
    <dbReference type="NCBI Taxonomy" id="81824"/>
    <lineage>
        <taxon>Eukaryota</taxon>
        <taxon>Choanoflagellata</taxon>
        <taxon>Craspedida</taxon>
        <taxon>Salpingoecidae</taxon>
        <taxon>Monosiga</taxon>
    </lineage>
</organism>
<dbReference type="PANTHER" id="PTHR13605:SF4">
    <property type="entry name" value="ER MEMBRANE PROTEIN COMPLEX SUBUNIT 7"/>
    <property type="match status" value="1"/>
</dbReference>
<evidence type="ECO:0000256" key="6">
    <source>
        <dbReference type="SAM" id="MobiDB-lite"/>
    </source>
</evidence>
<evidence type="ECO:0000256" key="7">
    <source>
        <dbReference type="SAM" id="Phobius"/>
    </source>
</evidence>
<keyword evidence="2 7" id="KW-0812">Transmembrane</keyword>
<dbReference type="InParanoid" id="A9V7X0"/>
<dbReference type="KEGG" id="mbr:MONBRDRAFT_33849"/>
<dbReference type="AlphaFoldDB" id="A9V7X0"/>
<accession>A9V7X0</accession>
<dbReference type="STRING" id="81824.A9V7X0"/>
<evidence type="ECO:0000256" key="3">
    <source>
        <dbReference type="ARBA" id="ARBA00022729"/>
    </source>
</evidence>
<proteinExistence type="predicted"/>
<feature type="signal peptide" evidence="8">
    <location>
        <begin position="1"/>
        <end position="23"/>
    </location>
</feature>
<feature type="domain" description="ER membrane protein complex subunit 7 beta-sandwich" evidence="9">
    <location>
        <begin position="52"/>
        <end position="162"/>
    </location>
</feature>
<gene>
    <name evidence="10" type="ORF">MONBRDRAFT_33849</name>
</gene>
<dbReference type="Pfam" id="PF09430">
    <property type="entry name" value="EMC7_beta-sandw"/>
    <property type="match status" value="1"/>
</dbReference>
<evidence type="ECO:0000313" key="10">
    <source>
        <dbReference type="EMBL" id="EDQ86450.1"/>
    </source>
</evidence>
<name>A9V7X0_MONBE</name>
<feature type="chain" id="PRO_5002742797" description="ER membrane protein complex subunit 7 beta-sandwich domain-containing protein" evidence="8">
    <location>
        <begin position="24"/>
        <end position="232"/>
    </location>
</feature>
<dbReference type="InterPro" id="IPR019008">
    <property type="entry name" value="Beta_sandwich_EMC7"/>
</dbReference>
<feature type="region of interest" description="Disordered" evidence="6">
    <location>
        <begin position="206"/>
        <end position="232"/>
    </location>
</feature>
<evidence type="ECO:0000256" key="4">
    <source>
        <dbReference type="ARBA" id="ARBA00022989"/>
    </source>
</evidence>
<feature type="transmembrane region" description="Helical" evidence="7">
    <location>
        <begin position="154"/>
        <end position="173"/>
    </location>
</feature>
<dbReference type="PROSITE" id="PS51257">
    <property type="entry name" value="PROKAR_LIPOPROTEIN"/>
    <property type="match status" value="1"/>
</dbReference>
<dbReference type="Proteomes" id="UP000001357">
    <property type="component" value="Unassembled WGS sequence"/>
</dbReference>
<evidence type="ECO:0000256" key="2">
    <source>
        <dbReference type="ARBA" id="ARBA00022692"/>
    </source>
</evidence>
<protein>
    <recommendedName>
        <fullName evidence="9">ER membrane protein complex subunit 7 beta-sandwich domain-containing protein</fullName>
    </recommendedName>
</protein>
<dbReference type="EMBL" id="CH991566">
    <property type="protein sequence ID" value="EDQ86450.1"/>
    <property type="molecule type" value="Genomic_DNA"/>
</dbReference>
<comment type="subcellular location">
    <subcellularLocation>
        <location evidence="1">Membrane</location>
        <topology evidence="1">Single-pass membrane protein</topology>
    </subcellularLocation>
</comment>
<keyword evidence="3 8" id="KW-0732">Signal</keyword>
<dbReference type="OMA" id="EMENMQM"/>
<evidence type="ECO:0000256" key="5">
    <source>
        <dbReference type="ARBA" id="ARBA00023136"/>
    </source>
</evidence>
<dbReference type="InterPro" id="IPR039163">
    <property type="entry name" value="EMC7"/>
</dbReference>
<evidence type="ECO:0000256" key="1">
    <source>
        <dbReference type="ARBA" id="ARBA00004167"/>
    </source>
</evidence>
<dbReference type="PANTHER" id="PTHR13605">
    <property type="entry name" value="ER MEMBRANE PROTEIN COMPLEX SUBUNIT 7"/>
    <property type="match status" value="1"/>
</dbReference>
<keyword evidence="11" id="KW-1185">Reference proteome</keyword>
<evidence type="ECO:0000259" key="9">
    <source>
        <dbReference type="Pfam" id="PF09430"/>
    </source>
</evidence>
<sequence length="232" mass="25571">MTKQMAALRLLGVFMALVGCCLTAVAGSSGHNSIRGRVVPPENVNVIDFFLATKVLLDGGAHVTFLAKDGTFELTGIPSASYLLEVVHPDFSFNAYRVDVDDRFDFGARVFQADPVGGLPPVKVTYDEDVGLRVPTTSRTSYFEPRKPWNIMELLMNPMILMALLPMALMYLMPSKETMEEMQKELRQETGHEPMANNLANFSLAESLASLTGNQQNGEAQPARKNRKKASQ</sequence>
<dbReference type="GeneID" id="5894001"/>
<reference evidence="10 11" key="1">
    <citation type="journal article" date="2008" name="Nature">
        <title>The genome of the choanoflagellate Monosiga brevicollis and the origin of metazoans.</title>
        <authorList>
            <consortium name="JGI Sequencing"/>
            <person name="King N."/>
            <person name="Westbrook M.J."/>
            <person name="Young S.L."/>
            <person name="Kuo A."/>
            <person name="Abedin M."/>
            <person name="Chapman J."/>
            <person name="Fairclough S."/>
            <person name="Hellsten U."/>
            <person name="Isogai Y."/>
            <person name="Letunic I."/>
            <person name="Marr M."/>
            <person name="Pincus D."/>
            <person name="Putnam N."/>
            <person name="Rokas A."/>
            <person name="Wright K.J."/>
            <person name="Zuzow R."/>
            <person name="Dirks W."/>
            <person name="Good M."/>
            <person name="Goodstein D."/>
            <person name="Lemons D."/>
            <person name="Li W."/>
            <person name="Lyons J.B."/>
            <person name="Morris A."/>
            <person name="Nichols S."/>
            <person name="Richter D.J."/>
            <person name="Salamov A."/>
            <person name="Bork P."/>
            <person name="Lim W.A."/>
            <person name="Manning G."/>
            <person name="Miller W.T."/>
            <person name="McGinnis W."/>
            <person name="Shapiro H."/>
            <person name="Tjian R."/>
            <person name="Grigoriev I.V."/>
            <person name="Rokhsar D."/>
        </authorList>
    </citation>
    <scope>NUCLEOTIDE SEQUENCE [LARGE SCALE GENOMIC DNA]</scope>
    <source>
        <strain evidence="11">MX1 / ATCC 50154</strain>
    </source>
</reference>
<evidence type="ECO:0000313" key="11">
    <source>
        <dbReference type="Proteomes" id="UP000001357"/>
    </source>
</evidence>
<dbReference type="eggNOG" id="KOG3306">
    <property type="taxonomic scope" value="Eukaryota"/>
</dbReference>
<keyword evidence="4 7" id="KW-1133">Transmembrane helix</keyword>
<dbReference type="GO" id="GO:0072546">
    <property type="term" value="C:EMC complex"/>
    <property type="evidence" value="ECO:0000318"/>
    <property type="project" value="GO_Central"/>
</dbReference>
<keyword evidence="5 7" id="KW-0472">Membrane</keyword>
<feature type="compositionally biased region" description="Polar residues" evidence="6">
    <location>
        <begin position="209"/>
        <end position="219"/>
    </location>
</feature>
<evidence type="ECO:0000256" key="8">
    <source>
        <dbReference type="SAM" id="SignalP"/>
    </source>
</evidence>